<evidence type="ECO:0000313" key="2">
    <source>
        <dbReference type="Proteomes" id="UP001501469"/>
    </source>
</evidence>
<evidence type="ECO:0000313" key="1">
    <source>
        <dbReference type="EMBL" id="GAA4034921.1"/>
    </source>
</evidence>
<gene>
    <name evidence="1" type="ORF">GCM10022409_19280</name>
</gene>
<accession>A0ABP7U2N5</accession>
<dbReference type="EMBL" id="BAABDK010000016">
    <property type="protein sequence ID" value="GAA4034921.1"/>
    <property type="molecule type" value="Genomic_DNA"/>
</dbReference>
<evidence type="ECO:0008006" key="3">
    <source>
        <dbReference type="Google" id="ProtNLM"/>
    </source>
</evidence>
<proteinExistence type="predicted"/>
<sequence>MSFFSEAESSIRLLFDTVNLGFNVDPSKGQDHLENWIQHLRSIDQPATRPIVAELETLRGHVNANNAAAMAQSFQTLGELTAQAAAGTHSFKGEGDKARELSQKLITAAGNLRLVARQTPVQQQ</sequence>
<keyword evidence="2" id="KW-1185">Reference proteome</keyword>
<name>A0ABP7U2N5_9BACT</name>
<organism evidence="1 2">
    <name type="scientific">Hymenobacter glaciei</name>
    <dbReference type="NCBI Taxonomy" id="877209"/>
    <lineage>
        <taxon>Bacteria</taxon>
        <taxon>Pseudomonadati</taxon>
        <taxon>Bacteroidota</taxon>
        <taxon>Cytophagia</taxon>
        <taxon>Cytophagales</taxon>
        <taxon>Hymenobacteraceae</taxon>
        <taxon>Hymenobacter</taxon>
    </lineage>
</organism>
<reference evidence="2" key="1">
    <citation type="journal article" date="2019" name="Int. J. Syst. Evol. Microbiol.">
        <title>The Global Catalogue of Microorganisms (GCM) 10K type strain sequencing project: providing services to taxonomists for standard genome sequencing and annotation.</title>
        <authorList>
            <consortium name="The Broad Institute Genomics Platform"/>
            <consortium name="The Broad Institute Genome Sequencing Center for Infectious Disease"/>
            <person name="Wu L."/>
            <person name="Ma J."/>
        </authorList>
    </citation>
    <scope>NUCLEOTIDE SEQUENCE [LARGE SCALE GENOMIC DNA]</scope>
    <source>
        <strain evidence="2">JCM 17225</strain>
    </source>
</reference>
<dbReference type="RefSeq" id="WP_345053442.1">
    <property type="nucleotide sequence ID" value="NZ_BAABDK010000016.1"/>
</dbReference>
<dbReference type="Proteomes" id="UP001501469">
    <property type="component" value="Unassembled WGS sequence"/>
</dbReference>
<protein>
    <recommendedName>
        <fullName evidence="3">Polyvalent protein metallopeptidase domain-containing protein</fullName>
    </recommendedName>
</protein>
<comment type="caution">
    <text evidence="1">The sequence shown here is derived from an EMBL/GenBank/DDBJ whole genome shotgun (WGS) entry which is preliminary data.</text>
</comment>